<reference evidence="3 4" key="1">
    <citation type="submission" date="2020-01" db="EMBL/GenBank/DDBJ databases">
        <title>Paenibacillus soybeanensis sp. nov. isolated from the nodules of soybean (Glycine max(L.) Merr).</title>
        <authorList>
            <person name="Wang H."/>
        </authorList>
    </citation>
    <scope>NUCLEOTIDE SEQUENCE [LARGE SCALE GENOMIC DNA]</scope>
    <source>
        <strain evidence="3 4">DSM 23054</strain>
    </source>
</reference>
<evidence type="ECO:0000256" key="1">
    <source>
        <dbReference type="SAM" id="Phobius"/>
    </source>
</evidence>
<dbReference type="Pfam" id="PF01476">
    <property type="entry name" value="LysM"/>
    <property type="match status" value="1"/>
</dbReference>
<dbReference type="Proteomes" id="UP000558113">
    <property type="component" value="Unassembled WGS sequence"/>
</dbReference>
<feature type="transmembrane region" description="Helical" evidence="1">
    <location>
        <begin position="34"/>
        <end position="55"/>
    </location>
</feature>
<dbReference type="EMBL" id="JAAAMU010000002">
    <property type="protein sequence ID" value="NBC68071.1"/>
    <property type="molecule type" value="Genomic_DNA"/>
</dbReference>
<proteinExistence type="predicted"/>
<dbReference type="SUPFAM" id="SSF54106">
    <property type="entry name" value="LysM domain"/>
    <property type="match status" value="1"/>
</dbReference>
<dbReference type="InterPro" id="IPR018392">
    <property type="entry name" value="LysM"/>
</dbReference>
<gene>
    <name evidence="3" type="ORF">GT003_03565</name>
</gene>
<dbReference type="RefSeq" id="WP_161694506.1">
    <property type="nucleotide sequence ID" value="NZ_JAAAMU010000002.1"/>
</dbReference>
<dbReference type="AlphaFoldDB" id="A0A7X5BX69"/>
<keyword evidence="4" id="KW-1185">Reference proteome</keyword>
<dbReference type="InterPro" id="IPR036779">
    <property type="entry name" value="LysM_dom_sf"/>
</dbReference>
<protein>
    <submittedName>
        <fullName evidence="3">LysM peptidoglycan-binding domain-containing protein</fullName>
    </submittedName>
</protein>
<organism evidence="3 4">
    <name type="scientific">Paenibacillus sacheonensis</name>
    <dbReference type="NCBI Taxonomy" id="742054"/>
    <lineage>
        <taxon>Bacteria</taxon>
        <taxon>Bacillati</taxon>
        <taxon>Bacillota</taxon>
        <taxon>Bacilli</taxon>
        <taxon>Bacillales</taxon>
        <taxon>Paenibacillaceae</taxon>
        <taxon>Paenibacillus</taxon>
    </lineage>
</organism>
<dbReference type="PROSITE" id="PS51782">
    <property type="entry name" value="LYSM"/>
    <property type="match status" value="1"/>
</dbReference>
<evidence type="ECO:0000313" key="4">
    <source>
        <dbReference type="Proteomes" id="UP000558113"/>
    </source>
</evidence>
<keyword evidence="1" id="KW-0472">Membrane</keyword>
<name>A0A7X5BX69_9BACL</name>
<accession>A0A7X5BX69</accession>
<dbReference type="CDD" id="cd00118">
    <property type="entry name" value="LysM"/>
    <property type="match status" value="1"/>
</dbReference>
<keyword evidence="1" id="KW-1133">Transmembrane helix</keyword>
<dbReference type="OrthoDB" id="9801998at2"/>
<evidence type="ECO:0000313" key="3">
    <source>
        <dbReference type="EMBL" id="NBC68071.1"/>
    </source>
</evidence>
<keyword evidence="1" id="KW-0812">Transmembrane</keyword>
<sequence length="126" mass="13727">MMQTISSYSTAYKGNAAQVRKADRTRKDRSVERVLVRIAAASLLFVLLFAGLSLLTGHADGERPAGPSEAEQVITVGSGDTLWEIASSIRHEGDDIRRIVFDLQKRNNLDSSELKAGQTLIIPLSS</sequence>
<evidence type="ECO:0000259" key="2">
    <source>
        <dbReference type="PROSITE" id="PS51782"/>
    </source>
</evidence>
<comment type="caution">
    <text evidence="3">The sequence shown here is derived from an EMBL/GenBank/DDBJ whole genome shotgun (WGS) entry which is preliminary data.</text>
</comment>
<feature type="domain" description="LysM" evidence="2">
    <location>
        <begin position="72"/>
        <end position="122"/>
    </location>
</feature>
<dbReference type="Gene3D" id="3.10.350.10">
    <property type="entry name" value="LysM domain"/>
    <property type="match status" value="1"/>
</dbReference>
<dbReference type="SMART" id="SM00257">
    <property type="entry name" value="LysM"/>
    <property type="match status" value="1"/>
</dbReference>